<dbReference type="GO" id="GO:0006631">
    <property type="term" value="P:fatty acid metabolic process"/>
    <property type="evidence" value="ECO:0007669"/>
    <property type="project" value="TreeGrafter"/>
</dbReference>
<name>A0A5C3QL14_9AGAR</name>
<proteinExistence type="inferred from homology"/>
<evidence type="ECO:0000256" key="1">
    <source>
        <dbReference type="ARBA" id="ARBA00006432"/>
    </source>
</evidence>
<dbReference type="EMBL" id="ML178827">
    <property type="protein sequence ID" value="TFL00879.1"/>
    <property type="molecule type" value="Genomic_DNA"/>
</dbReference>
<dbReference type="Pfam" id="PF23562">
    <property type="entry name" value="AMP-binding_C_3"/>
    <property type="match status" value="1"/>
</dbReference>
<dbReference type="Pfam" id="PF00501">
    <property type="entry name" value="AMP-binding"/>
    <property type="match status" value="1"/>
</dbReference>
<sequence>MQTFRTPLTALEDTFRRAPDSAAFKIPKLPLEPGKPCSEWTTVTYKTFRNDIRSQALDWSRILKTEGIAPGSVVTLWVRGWDYADVTLIYGVLRAGYVPQLVSFGVTSAEAIYEVAQSAQSRLLIADYTLTERLSGCPLPIKLYTPSEHPAGLQTPSQEECTYELPELEALVKDRQDTAFILLTSGSTSGKPKWVPYTWDWLDCKMPNLDLLLPPQADHGGQQVYAWLGTACHGGQFYGIIGSMKNGSCMVQPSTIPFSSDEFANMVAQCGVTTLIQFPPHYALHLKRARQDPKFLAILQKLDCTVLIGMLLDRDEMDWCLKQGIKLRSGFGSTECGTILTTLPDRPWVYTLADPSAVLWKPVEEESPTTSTAIQTTTASSSSSQNLYSLIVLSSSRDCPAPHLRSPIDGHYHMGDLFAEVEPGVYEPRGRADDWIKLANLALGRCDTKAIESAVLSVCRDLINACVVTGSLRPELVLFVEVDTPLSAEAEGELKREIIRRVEPVQAKMWTYEKIVRERQVRVVRNGVLPRTGVKGNIQRRKVEEMFKEELDEMYKSVVA</sequence>
<feature type="domain" description="AMP-dependent synthetase/ligase" evidence="2">
    <location>
        <begin position="16"/>
        <end position="347"/>
    </location>
</feature>
<dbReference type="AlphaFoldDB" id="A0A5C3QL14"/>
<evidence type="ECO:0000313" key="4">
    <source>
        <dbReference type="Proteomes" id="UP000305067"/>
    </source>
</evidence>
<dbReference type="PANTHER" id="PTHR43201:SF8">
    <property type="entry name" value="ACYL-COA SYNTHETASE FAMILY MEMBER 3"/>
    <property type="match status" value="1"/>
</dbReference>
<dbReference type="Gene3D" id="3.40.50.12780">
    <property type="entry name" value="N-terminal domain of ligase-like"/>
    <property type="match status" value="1"/>
</dbReference>
<dbReference type="OrthoDB" id="429813at2759"/>
<keyword evidence="4" id="KW-1185">Reference proteome</keyword>
<dbReference type="Proteomes" id="UP000305067">
    <property type="component" value="Unassembled WGS sequence"/>
</dbReference>
<protein>
    <submittedName>
        <fullName evidence="3">Acetyl-CoA synthetase-like protein</fullName>
    </submittedName>
</protein>
<dbReference type="InterPro" id="IPR000873">
    <property type="entry name" value="AMP-dep_synth/lig_dom"/>
</dbReference>
<dbReference type="PANTHER" id="PTHR43201">
    <property type="entry name" value="ACYL-COA SYNTHETASE"/>
    <property type="match status" value="1"/>
</dbReference>
<comment type="similarity">
    <text evidence="1">Belongs to the ATP-dependent AMP-binding enzyme family.</text>
</comment>
<dbReference type="SUPFAM" id="SSF56801">
    <property type="entry name" value="Acetyl-CoA synthetase-like"/>
    <property type="match status" value="1"/>
</dbReference>
<dbReference type="InterPro" id="IPR042099">
    <property type="entry name" value="ANL_N_sf"/>
</dbReference>
<evidence type="ECO:0000313" key="3">
    <source>
        <dbReference type="EMBL" id="TFL00879.1"/>
    </source>
</evidence>
<dbReference type="STRING" id="1884261.A0A5C3QL14"/>
<reference evidence="3 4" key="1">
    <citation type="journal article" date="2019" name="Nat. Ecol. Evol.">
        <title>Megaphylogeny resolves global patterns of mushroom evolution.</title>
        <authorList>
            <person name="Varga T."/>
            <person name="Krizsan K."/>
            <person name="Foldi C."/>
            <person name="Dima B."/>
            <person name="Sanchez-Garcia M."/>
            <person name="Sanchez-Ramirez S."/>
            <person name="Szollosi G.J."/>
            <person name="Szarkandi J.G."/>
            <person name="Papp V."/>
            <person name="Albert L."/>
            <person name="Andreopoulos W."/>
            <person name="Angelini C."/>
            <person name="Antonin V."/>
            <person name="Barry K.W."/>
            <person name="Bougher N.L."/>
            <person name="Buchanan P."/>
            <person name="Buyck B."/>
            <person name="Bense V."/>
            <person name="Catcheside P."/>
            <person name="Chovatia M."/>
            <person name="Cooper J."/>
            <person name="Damon W."/>
            <person name="Desjardin D."/>
            <person name="Finy P."/>
            <person name="Geml J."/>
            <person name="Haridas S."/>
            <person name="Hughes K."/>
            <person name="Justo A."/>
            <person name="Karasinski D."/>
            <person name="Kautmanova I."/>
            <person name="Kiss B."/>
            <person name="Kocsube S."/>
            <person name="Kotiranta H."/>
            <person name="LaButti K.M."/>
            <person name="Lechner B.E."/>
            <person name="Liimatainen K."/>
            <person name="Lipzen A."/>
            <person name="Lukacs Z."/>
            <person name="Mihaltcheva S."/>
            <person name="Morgado L.N."/>
            <person name="Niskanen T."/>
            <person name="Noordeloos M.E."/>
            <person name="Ohm R.A."/>
            <person name="Ortiz-Santana B."/>
            <person name="Ovrebo C."/>
            <person name="Racz N."/>
            <person name="Riley R."/>
            <person name="Savchenko A."/>
            <person name="Shiryaev A."/>
            <person name="Soop K."/>
            <person name="Spirin V."/>
            <person name="Szebenyi C."/>
            <person name="Tomsovsky M."/>
            <person name="Tulloss R.E."/>
            <person name="Uehling J."/>
            <person name="Grigoriev I.V."/>
            <person name="Vagvolgyi C."/>
            <person name="Papp T."/>
            <person name="Martin F.M."/>
            <person name="Miettinen O."/>
            <person name="Hibbett D.S."/>
            <person name="Nagy L.G."/>
        </authorList>
    </citation>
    <scope>NUCLEOTIDE SEQUENCE [LARGE SCALE GENOMIC DNA]</scope>
    <source>
        <strain evidence="3 4">CBS 309.79</strain>
    </source>
</reference>
<evidence type="ECO:0000259" key="2">
    <source>
        <dbReference type="Pfam" id="PF00501"/>
    </source>
</evidence>
<accession>A0A5C3QL14</accession>
<dbReference type="GO" id="GO:0031956">
    <property type="term" value="F:medium-chain fatty acid-CoA ligase activity"/>
    <property type="evidence" value="ECO:0007669"/>
    <property type="project" value="TreeGrafter"/>
</dbReference>
<gene>
    <name evidence="3" type="ORF">BDV98DRAFT_605055</name>
</gene>
<organism evidence="3 4">
    <name type="scientific">Pterulicium gracile</name>
    <dbReference type="NCBI Taxonomy" id="1884261"/>
    <lineage>
        <taxon>Eukaryota</taxon>
        <taxon>Fungi</taxon>
        <taxon>Dikarya</taxon>
        <taxon>Basidiomycota</taxon>
        <taxon>Agaricomycotina</taxon>
        <taxon>Agaricomycetes</taxon>
        <taxon>Agaricomycetidae</taxon>
        <taxon>Agaricales</taxon>
        <taxon>Pleurotineae</taxon>
        <taxon>Pterulaceae</taxon>
        <taxon>Pterulicium</taxon>
    </lineage>
</organism>